<dbReference type="Pfam" id="PF03764">
    <property type="entry name" value="EFG_IV"/>
    <property type="match status" value="1"/>
</dbReference>
<dbReference type="CDD" id="cd01681">
    <property type="entry name" value="aeEF2_snRNP_like_IV"/>
    <property type="match status" value="1"/>
</dbReference>
<keyword evidence="4" id="KW-0342">GTP-binding</keyword>
<keyword evidence="3" id="KW-0547">Nucleotide-binding</keyword>
<dbReference type="SUPFAM" id="SSF52540">
    <property type="entry name" value="P-loop containing nucleoside triphosphate hydrolases"/>
    <property type="match status" value="1"/>
</dbReference>
<dbReference type="InterPro" id="IPR000795">
    <property type="entry name" value="T_Tr_GTP-bd_dom"/>
</dbReference>
<dbReference type="FunFam" id="2.40.30.10:FF:000010">
    <property type="entry name" value="Translation elongation factor 2"/>
    <property type="match status" value="1"/>
</dbReference>
<dbReference type="Pfam" id="PF14492">
    <property type="entry name" value="EFG_III"/>
    <property type="match status" value="1"/>
</dbReference>
<dbReference type="Pfam" id="PF00679">
    <property type="entry name" value="EFG_C"/>
    <property type="match status" value="1"/>
</dbReference>
<dbReference type="GO" id="GO:0003746">
    <property type="term" value="F:translation elongation factor activity"/>
    <property type="evidence" value="ECO:0007669"/>
    <property type="project" value="TreeGrafter"/>
</dbReference>
<dbReference type="InterPro" id="IPR041095">
    <property type="entry name" value="EFG_II"/>
</dbReference>
<evidence type="ECO:0000259" key="6">
    <source>
        <dbReference type="PROSITE" id="PS51722"/>
    </source>
</evidence>
<dbReference type="InterPro" id="IPR020568">
    <property type="entry name" value="Ribosomal_Su5_D2-typ_SF"/>
</dbReference>
<dbReference type="PANTHER" id="PTHR42908:SF3">
    <property type="entry name" value="ELONGATION FACTOR-LIKE GTPASE 1"/>
    <property type="match status" value="1"/>
</dbReference>
<dbReference type="GO" id="GO:0003924">
    <property type="term" value="F:GTPase activity"/>
    <property type="evidence" value="ECO:0007669"/>
    <property type="project" value="InterPro"/>
</dbReference>
<dbReference type="Gene3D" id="3.30.230.10">
    <property type="match status" value="1"/>
</dbReference>
<dbReference type="Gene3D" id="2.40.30.10">
    <property type="entry name" value="Translation factors"/>
    <property type="match status" value="1"/>
</dbReference>
<keyword evidence="2" id="KW-0963">Cytoplasm</keyword>
<dbReference type="GO" id="GO:0005525">
    <property type="term" value="F:GTP binding"/>
    <property type="evidence" value="ECO:0007669"/>
    <property type="project" value="UniProtKB-KW"/>
</dbReference>
<dbReference type="InterPro" id="IPR014721">
    <property type="entry name" value="Ribsml_uS5_D2-typ_fold_subgr"/>
</dbReference>
<dbReference type="InterPro" id="IPR009000">
    <property type="entry name" value="Transl_B-barrel_sf"/>
</dbReference>
<evidence type="ECO:0000256" key="2">
    <source>
        <dbReference type="ARBA" id="ARBA00022490"/>
    </source>
</evidence>
<organism evidence="7 8">
    <name type="scientific">Meganyctiphanes norvegica</name>
    <name type="common">Northern krill</name>
    <name type="synonym">Thysanopoda norvegica</name>
    <dbReference type="NCBI Taxonomy" id="48144"/>
    <lineage>
        <taxon>Eukaryota</taxon>
        <taxon>Metazoa</taxon>
        <taxon>Ecdysozoa</taxon>
        <taxon>Arthropoda</taxon>
        <taxon>Crustacea</taxon>
        <taxon>Multicrustacea</taxon>
        <taxon>Malacostraca</taxon>
        <taxon>Eumalacostraca</taxon>
        <taxon>Eucarida</taxon>
        <taxon>Euphausiacea</taxon>
        <taxon>Euphausiidae</taxon>
        <taxon>Meganyctiphanes</taxon>
    </lineage>
</organism>
<dbReference type="InterPro" id="IPR053905">
    <property type="entry name" value="EF-G-like_DII"/>
</dbReference>
<dbReference type="CDD" id="cd16268">
    <property type="entry name" value="EF2_II"/>
    <property type="match status" value="1"/>
</dbReference>
<dbReference type="Pfam" id="PF22042">
    <property type="entry name" value="EF-G_D2"/>
    <property type="match status" value="1"/>
</dbReference>
<dbReference type="SUPFAM" id="SSF54980">
    <property type="entry name" value="EF-G C-terminal domain-like"/>
    <property type="match status" value="2"/>
</dbReference>
<dbReference type="Proteomes" id="UP001497623">
    <property type="component" value="Unassembled WGS sequence"/>
</dbReference>
<dbReference type="Gene3D" id="3.30.70.870">
    <property type="entry name" value="Elongation Factor G (Translational Gtpase), domain 3"/>
    <property type="match status" value="1"/>
</dbReference>
<comment type="caution">
    <text evidence="7">The sequence shown here is derived from an EMBL/GenBank/DDBJ whole genome shotgun (WGS) entry which is preliminary data.</text>
</comment>
<dbReference type="SUPFAM" id="SSF54211">
    <property type="entry name" value="Ribosomal protein S5 domain 2-like"/>
    <property type="match status" value="1"/>
</dbReference>
<evidence type="ECO:0000256" key="3">
    <source>
        <dbReference type="ARBA" id="ARBA00022741"/>
    </source>
</evidence>
<feature type="domain" description="Tr-type G" evidence="6">
    <location>
        <begin position="16"/>
        <end position="221"/>
    </location>
</feature>
<dbReference type="PROSITE" id="PS51722">
    <property type="entry name" value="G_TR_2"/>
    <property type="match status" value="1"/>
</dbReference>
<dbReference type="PRINTS" id="PR00315">
    <property type="entry name" value="ELONGATNFCT"/>
</dbReference>
<comment type="function">
    <text evidence="5">Catalyzes the GTP-dependent ribosomal translocation step during translation elongation. During this step, the ribosome changes from the pre-translocational (PRE) to the post-translocational (POST) state as the newly formed A-site-bound peptidyl-tRNA and P-site-bound deacylated tRNA move to the P and E sites, respectively. Catalyzes the coordinated movement of the two tRNA molecules, the mRNA and conformational changes in the ribosome.</text>
</comment>
<evidence type="ECO:0000313" key="8">
    <source>
        <dbReference type="Proteomes" id="UP001497623"/>
    </source>
</evidence>
<dbReference type="InterPro" id="IPR005517">
    <property type="entry name" value="Transl_elong_EFG/EF2_IV"/>
</dbReference>
<sequence length="823" mass="92639">MVHLCDDRSTSTVVIEWLRNVCLVGSVDHGKTSLNTCLINGRTKISAACDEDILTGPLYNAGFTALHFKSGVKDSKTKSDVYLGNFIDTSGHVELLHEVTAAMRLVDGALIIVDPTLGFGIHNQKALGIIMRERVKPVLFINKMDKLLASKSKEDIYQILKKTIDEANEIIDTFNSGDDHMKNFSLSPSIGNVAFGSVLHGWAFTLQDMTQHFSKELKLPQDILIEKLWEDNFYDKTNKTWSTNHSENHERTFNAHILNPIMKIYDAAKSLKKKELTQLLETLNIKTHAHSFPMEGEERFNEVLSKWIPASDTIFYMVAHHMPSPCVAQKYRAESLYEGTMRDDVYSAIENCDPSAPLMMYVSKIVPAVEHGNFYAFGRVFSGKISTGQTVNIISSSHMPDVKEEIFECKIQNPSVVHGQNIKPVKEVLAGNICCLFGGNKFLVKAATISTFKNAHCLKKLHFNTPLMMRRSVEPKNPSELPKLNAGLNWLTKTDPFVECQMEESGEQTISGTGQLHLDICIKKLEEEYARIQLKKDKPIVAYRETVTCESRQASTSSPNIKSCMTMQAYPLPDMMVQDIENGSIDLLGDFRAKKAQLSEKYKFDSMDAMNIWTFGPQFNDANILVDITKGIDYIAEIKESCIKGFQWCARQGVLCEEPMRGVGFNICDAKLCTSPNDRRLGQIIPLTRQLVYASFLTGSPRLQEPVYSSEIICNTDLIDNLRQEIKKCRGTIVEEINSHINEIIVVRANIPVTDSLSFKPALFSKSREDIVSQYIFDHWQEIPGNPIEPGTDNIAYNIVSDIRHNKGLQEVLPSTSSYLKLY</sequence>
<keyword evidence="8" id="KW-1185">Reference proteome</keyword>
<dbReference type="InterPro" id="IPR027417">
    <property type="entry name" value="P-loop_NTPase"/>
</dbReference>
<gene>
    <name evidence="7" type="ORF">MNOR_LOCUS13193</name>
</gene>
<dbReference type="InterPro" id="IPR000640">
    <property type="entry name" value="EFG_V-like"/>
</dbReference>
<accession>A0AAV2QKB0</accession>
<proteinExistence type="predicted"/>
<dbReference type="InterPro" id="IPR035647">
    <property type="entry name" value="EFG_III/V"/>
</dbReference>
<dbReference type="PANTHER" id="PTHR42908">
    <property type="entry name" value="TRANSLATION ELONGATION FACTOR-RELATED"/>
    <property type="match status" value="1"/>
</dbReference>
<dbReference type="GO" id="GO:0005829">
    <property type="term" value="C:cytosol"/>
    <property type="evidence" value="ECO:0007669"/>
    <property type="project" value="TreeGrafter"/>
</dbReference>
<dbReference type="Pfam" id="PF00009">
    <property type="entry name" value="GTP_EFTU"/>
    <property type="match status" value="1"/>
</dbReference>
<dbReference type="GO" id="GO:1990904">
    <property type="term" value="C:ribonucleoprotein complex"/>
    <property type="evidence" value="ECO:0007669"/>
    <property type="project" value="TreeGrafter"/>
</dbReference>
<dbReference type="SUPFAM" id="SSF50447">
    <property type="entry name" value="Translation proteins"/>
    <property type="match status" value="1"/>
</dbReference>
<dbReference type="Gene3D" id="3.40.50.300">
    <property type="entry name" value="P-loop containing nucleotide triphosphate hydrolases"/>
    <property type="match status" value="1"/>
</dbReference>
<evidence type="ECO:0000256" key="4">
    <source>
        <dbReference type="ARBA" id="ARBA00023134"/>
    </source>
</evidence>
<dbReference type="EMBL" id="CAXKWB010007467">
    <property type="protein sequence ID" value="CAL4087293.1"/>
    <property type="molecule type" value="Genomic_DNA"/>
</dbReference>
<reference evidence="7 8" key="1">
    <citation type="submission" date="2024-05" db="EMBL/GenBank/DDBJ databases">
        <authorList>
            <person name="Wallberg A."/>
        </authorList>
    </citation>
    <scope>NUCLEOTIDE SEQUENCE [LARGE SCALE GENOMIC DNA]</scope>
</reference>
<evidence type="ECO:0000256" key="1">
    <source>
        <dbReference type="ARBA" id="ARBA00017891"/>
    </source>
</evidence>
<protein>
    <recommendedName>
        <fullName evidence="1">Elongation factor 2</fullName>
    </recommendedName>
</protein>
<dbReference type="FunFam" id="3.30.70.870:FF:000002">
    <property type="entry name" value="Translation elongation factor 2"/>
    <property type="match status" value="1"/>
</dbReference>
<evidence type="ECO:0000313" key="7">
    <source>
        <dbReference type="EMBL" id="CAL4087293.1"/>
    </source>
</evidence>
<evidence type="ECO:0000256" key="5">
    <source>
        <dbReference type="ARBA" id="ARBA00024731"/>
    </source>
</evidence>
<name>A0AAV2QKB0_MEGNR</name>
<dbReference type="Gene3D" id="3.30.70.240">
    <property type="match status" value="1"/>
</dbReference>
<dbReference type="Gene3D" id="3.90.1430.10">
    <property type="entry name" value="Yeast translation eEF2 (G' domain)"/>
    <property type="match status" value="1"/>
</dbReference>
<dbReference type="SMART" id="SM00889">
    <property type="entry name" value="EFG_IV"/>
    <property type="match status" value="1"/>
</dbReference>
<dbReference type="AlphaFoldDB" id="A0AAV2QKB0"/>